<organism evidence="2">
    <name type="scientific">Solanum chilense</name>
    <name type="common">Tomato</name>
    <name type="synonym">Lycopersicon chilense</name>
    <dbReference type="NCBI Taxonomy" id="4083"/>
    <lineage>
        <taxon>Eukaryota</taxon>
        <taxon>Viridiplantae</taxon>
        <taxon>Streptophyta</taxon>
        <taxon>Embryophyta</taxon>
        <taxon>Tracheophyta</taxon>
        <taxon>Spermatophyta</taxon>
        <taxon>Magnoliopsida</taxon>
        <taxon>eudicotyledons</taxon>
        <taxon>Gunneridae</taxon>
        <taxon>Pentapetalae</taxon>
        <taxon>asterids</taxon>
        <taxon>lamiids</taxon>
        <taxon>Solanales</taxon>
        <taxon>Solanaceae</taxon>
        <taxon>Solanoideae</taxon>
        <taxon>Solaneae</taxon>
        <taxon>Solanum</taxon>
        <taxon>Solanum subgen. Lycopersicon</taxon>
    </lineage>
</organism>
<evidence type="ECO:0000256" key="1">
    <source>
        <dbReference type="SAM" id="MobiDB-lite"/>
    </source>
</evidence>
<sequence length="123" mass="13466">MNTKRTLSRRVEENHVNEEILLQVEQVEKVPRGAQGAQGARDAQVPNAGGGNDVSVVPPEMSNGEIKETFLTLARALTTHVNRGIEPRVNVVDSTMTSRLRDFVRMNPSIFLGSKVGEDPKSS</sequence>
<feature type="compositionally biased region" description="Low complexity" evidence="1">
    <location>
        <begin position="32"/>
        <end position="44"/>
    </location>
</feature>
<evidence type="ECO:0000313" key="2">
    <source>
        <dbReference type="EMBL" id="TMW99116.1"/>
    </source>
</evidence>
<proteinExistence type="predicted"/>
<dbReference type="EMBL" id="RXGB01001400">
    <property type="protein sequence ID" value="TMW99116.1"/>
    <property type="molecule type" value="Genomic_DNA"/>
</dbReference>
<name>A0A6N2BVA8_SOLCI</name>
<comment type="caution">
    <text evidence="2">The sequence shown here is derived from an EMBL/GenBank/DDBJ whole genome shotgun (WGS) entry which is preliminary data.</text>
</comment>
<accession>A0A6N2BVA8</accession>
<protein>
    <submittedName>
        <fullName evidence="2">Uncharacterized protein</fullName>
    </submittedName>
</protein>
<reference evidence="2" key="1">
    <citation type="submission" date="2019-05" db="EMBL/GenBank/DDBJ databases">
        <title>The de novo reference genome and transcriptome assemblies of the wild tomato species Solanum chilense.</title>
        <authorList>
            <person name="Stam R."/>
            <person name="Nosenko T."/>
            <person name="Hoerger A.C."/>
            <person name="Stephan W."/>
            <person name="Seidel M.A."/>
            <person name="Kuhn J.M.M."/>
            <person name="Haberer G."/>
            <person name="Tellier A."/>
        </authorList>
    </citation>
    <scope>NUCLEOTIDE SEQUENCE</scope>
    <source>
        <tissue evidence="2">Mature leaves</tissue>
    </source>
</reference>
<feature type="region of interest" description="Disordered" evidence="1">
    <location>
        <begin position="31"/>
        <end position="60"/>
    </location>
</feature>
<dbReference type="AlphaFoldDB" id="A0A6N2BVA8"/>
<gene>
    <name evidence="2" type="ORF">EJD97_003029</name>
</gene>